<keyword evidence="2" id="KW-1133">Transmembrane helix</keyword>
<feature type="transmembrane region" description="Helical" evidence="2">
    <location>
        <begin position="112"/>
        <end position="131"/>
    </location>
</feature>
<evidence type="ECO:0000256" key="2">
    <source>
        <dbReference type="SAM" id="Phobius"/>
    </source>
</evidence>
<dbReference type="SUPFAM" id="SSF54001">
    <property type="entry name" value="Cysteine proteinases"/>
    <property type="match status" value="1"/>
</dbReference>
<proteinExistence type="predicted"/>
<feature type="transmembrane region" description="Helical" evidence="2">
    <location>
        <begin position="62"/>
        <end position="80"/>
    </location>
</feature>
<dbReference type="AlphaFoldDB" id="A0A942UVR5"/>
<keyword evidence="2" id="KW-0472">Membrane</keyword>
<protein>
    <recommendedName>
        <fullName evidence="3">Transglutaminase-like domain-containing protein</fullName>
    </recommendedName>
</protein>
<reference evidence="4" key="1">
    <citation type="submission" date="2019-12" db="EMBL/GenBank/DDBJ databases">
        <title>Clostridiaceae gen. nov. sp. nov., isolated from sediment in Xinjiang, China.</title>
        <authorList>
            <person name="Zhang R."/>
        </authorList>
    </citation>
    <scope>NUCLEOTIDE SEQUENCE</scope>
    <source>
        <strain evidence="4">D2Q-11</strain>
    </source>
</reference>
<sequence>MKKVLGFFYRLFLTFIINFTIIKISTDAIGDTISLTHISLISISTFIFILIFYIVDKKPITLIILMSLGLIVSLIANRYYNQVYRSYINELEDFSFWVIKYINYDIAINLKYFNFFIVLFTMVLSLFIYIIVFKFKRVYPLLILGTAYFLYRWFLYQDTALTYYYVFILSVLLLYVYNRYKYNELEWQMNKKDYSNYNIKSLFIYSILTSVIIILIAFILPKDNPPITWRWMDNKVQDTFPEVTEWRNNLKKSRGYGNSLKFDLSYTQYQKEEKRLGGDIKLKNTLVMEVESDRPLYLKGRVSNKYTGFFWKSEDDNVSRQLKDSTIDIRDMDTNSYSEVTYKIKYNNMTTSTIFNSYVPIKVDYDDDYYVSDEYEIYTNKVILKDKGYTVKSRIPYFDTSKLDAKYDKEERFQEYLKLPNSVPSATHDLSFDITKNAKNDYEKMMMLQNHLRENYEYTLTPGNNGYNDDFVNHFLFETKKGYCTYFASALAVMGRSVDVPTRYVEGFITGDEKEDGTYKVYSKYAHAWVEAYISGYGWMIFEATPAYQTPDYQEKEEVEDDSIAEDDGNDSQPNDGLAGQRMREDLFEDELMGEVGEIDTRGSNKIRNRSNGFYIVSILLIIAFLLLIYLIYRIIITTIKNRRIKKLTTSEKIVVYHMKINRLLSFLGYDKELGETDLEYVDRISLNGELNNELYRFINVYMKSVYGNKEISFEEQVTGKRLIEKLENEVKNKKGTLKLLVYKYII</sequence>
<gene>
    <name evidence="4" type="ORF">GOQ27_04920</name>
</gene>
<feature type="transmembrane region" description="Helical" evidence="2">
    <location>
        <begin position="614"/>
        <end position="637"/>
    </location>
</feature>
<accession>A0A942UVR5</accession>
<dbReference type="PANTHER" id="PTHR42736:SF1">
    <property type="entry name" value="PROTEIN-GLUTAMINE GAMMA-GLUTAMYLTRANSFERASE"/>
    <property type="match status" value="1"/>
</dbReference>
<keyword evidence="2" id="KW-0812">Transmembrane</keyword>
<feature type="transmembrane region" description="Helical" evidence="2">
    <location>
        <begin position="138"/>
        <end position="156"/>
    </location>
</feature>
<dbReference type="Pfam" id="PF11992">
    <property type="entry name" value="TgpA_N"/>
    <property type="match status" value="1"/>
</dbReference>
<evidence type="ECO:0000259" key="3">
    <source>
        <dbReference type="SMART" id="SM00460"/>
    </source>
</evidence>
<dbReference type="InterPro" id="IPR021878">
    <property type="entry name" value="TgpA_N"/>
</dbReference>
<dbReference type="InterPro" id="IPR052901">
    <property type="entry name" value="Bact_TGase-like"/>
</dbReference>
<feature type="transmembrane region" description="Helical" evidence="2">
    <location>
        <begin position="32"/>
        <end position="55"/>
    </location>
</feature>
<keyword evidence="5" id="KW-1185">Reference proteome</keyword>
<feature type="transmembrane region" description="Helical" evidence="2">
    <location>
        <begin position="7"/>
        <end position="26"/>
    </location>
</feature>
<dbReference type="PANTHER" id="PTHR42736">
    <property type="entry name" value="PROTEIN-GLUTAMINE GAMMA-GLUTAMYLTRANSFERASE"/>
    <property type="match status" value="1"/>
</dbReference>
<organism evidence="4 5">
    <name type="scientific">Anaeromonas frigoriresistens</name>
    <dbReference type="NCBI Taxonomy" id="2683708"/>
    <lineage>
        <taxon>Bacteria</taxon>
        <taxon>Bacillati</taxon>
        <taxon>Bacillota</taxon>
        <taxon>Tissierellia</taxon>
        <taxon>Tissierellales</taxon>
        <taxon>Thermohalobacteraceae</taxon>
        <taxon>Anaeromonas</taxon>
    </lineage>
</organism>
<evidence type="ECO:0000256" key="1">
    <source>
        <dbReference type="SAM" id="MobiDB-lite"/>
    </source>
</evidence>
<dbReference type="InterPro" id="IPR038765">
    <property type="entry name" value="Papain-like_cys_pep_sf"/>
</dbReference>
<feature type="compositionally biased region" description="Acidic residues" evidence="1">
    <location>
        <begin position="555"/>
        <end position="570"/>
    </location>
</feature>
<dbReference type="EMBL" id="WSFT01000021">
    <property type="protein sequence ID" value="MBS4537791.1"/>
    <property type="molecule type" value="Genomic_DNA"/>
</dbReference>
<dbReference type="Proteomes" id="UP000724672">
    <property type="component" value="Unassembled WGS sequence"/>
</dbReference>
<dbReference type="InterPro" id="IPR002931">
    <property type="entry name" value="Transglutaminase-like"/>
</dbReference>
<evidence type="ECO:0000313" key="4">
    <source>
        <dbReference type="EMBL" id="MBS4537791.1"/>
    </source>
</evidence>
<dbReference type="Gene3D" id="3.10.620.30">
    <property type="match status" value="1"/>
</dbReference>
<feature type="transmembrane region" description="Helical" evidence="2">
    <location>
        <begin position="201"/>
        <end position="220"/>
    </location>
</feature>
<dbReference type="Pfam" id="PF01841">
    <property type="entry name" value="Transglut_core"/>
    <property type="match status" value="1"/>
</dbReference>
<comment type="caution">
    <text evidence="4">The sequence shown here is derived from an EMBL/GenBank/DDBJ whole genome shotgun (WGS) entry which is preliminary data.</text>
</comment>
<feature type="transmembrane region" description="Helical" evidence="2">
    <location>
        <begin position="162"/>
        <end position="180"/>
    </location>
</feature>
<name>A0A942UVR5_9FIRM</name>
<dbReference type="SMART" id="SM00460">
    <property type="entry name" value="TGc"/>
    <property type="match status" value="1"/>
</dbReference>
<evidence type="ECO:0000313" key="5">
    <source>
        <dbReference type="Proteomes" id="UP000724672"/>
    </source>
</evidence>
<feature type="region of interest" description="Disordered" evidence="1">
    <location>
        <begin position="553"/>
        <end position="579"/>
    </location>
</feature>
<feature type="domain" description="Transglutaminase-like" evidence="3">
    <location>
        <begin position="476"/>
        <end position="546"/>
    </location>
</feature>